<dbReference type="InterPro" id="IPR011990">
    <property type="entry name" value="TPR-like_helical_dom_sf"/>
</dbReference>
<dbReference type="Gene3D" id="1.25.40.390">
    <property type="match status" value="1"/>
</dbReference>
<dbReference type="AlphaFoldDB" id="A0A448B3C2"/>
<evidence type="ECO:0000313" key="3">
    <source>
        <dbReference type="Proteomes" id="UP000279227"/>
    </source>
</evidence>
<keyword evidence="1" id="KW-0732">Signal</keyword>
<dbReference type="GeneID" id="93020294"/>
<name>A0A448B3C2_CHRGE</name>
<dbReference type="STRING" id="525257.HMPREF0204_11831"/>
<proteinExistence type="predicted"/>
<evidence type="ECO:0000313" key="2">
    <source>
        <dbReference type="EMBL" id="VEE08370.1"/>
    </source>
</evidence>
<dbReference type="PROSITE" id="PS51257">
    <property type="entry name" value="PROKAR_LIPOPROTEIN"/>
    <property type="match status" value="1"/>
</dbReference>
<dbReference type="Pfam" id="PF12771">
    <property type="entry name" value="SusD-like_2"/>
    <property type="match status" value="1"/>
</dbReference>
<dbReference type="EMBL" id="LR134289">
    <property type="protein sequence ID" value="VEE08370.1"/>
    <property type="molecule type" value="Genomic_DNA"/>
</dbReference>
<dbReference type="KEGG" id="cgle:NCTC11432_02629"/>
<dbReference type="RefSeq" id="WP_002976567.1">
    <property type="nucleotide sequence ID" value="NZ_CP068486.1"/>
</dbReference>
<accession>A0A448B3C2</accession>
<evidence type="ECO:0000256" key="1">
    <source>
        <dbReference type="SAM" id="SignalP"/>
    </source>
</evidence>
<protein>
    <submittedName>
        <fullName evidence="2">Starch-binding associating with outer membrane</fullName>
    </submittedName>
</protein>
<dbReference type="SUPFAM" id="SSF48452">
    <property type="entry name" value="TPR-like"/>
    <property type="match status" value="1"/>
</dbReference>
<dbReference type="InterPro" id="IPR041662">
    <property type="entry name" value="SusD-like_2"/>
</dbReference>
<reference evidence="2 3" key="1">
    <citation type="submission" date="2018-12" db="EMBL/GenBank/DDBJ databases">
        <authorList>
            <consortium name="Pathogen Informatics"/>
        </authorList>
    </citation>
    <scope>NUCLEOTIDE SEQUENCE [LARGE SCALE GENOMIC DNA]</scope>
    <source>
        <strain evidence="2 3">NCTC11432</strain>
    </source>
</reference>
<dbReference type="OrthoDB" id="725917at2"/>
<feature type="signal peptide" evidence="1">
    <location>
        <begin position="1"/>
        <end position="22"/>
    </location>
</feature>
<feature type="chain" id="PRO_5019174355" evidence="1">
    <location>
        <begin position="23"/>
        <end position="550"/>
    </location>
</feature>
<gene>
    <name evidence="2" type="ORF">NCTC11432_02629</name>
</gene>
<organism evidence="2 3">
    <name type="scientific">Chryseobacterium gleum</name>
    <name type="common">Flavobacterium gleum</name>
    <dbReference type="NCBI Taxonomy" id="250"/>
    <lineage>
        <taxon>Bacteria</taxon>
        <taxon>Pseudomonadati</taxon>
        <taxon>Bacteroidota</taxon>
        <taxon>Flavobacteriia</taxon>
        <taxon>Flavobacteriales</taxon>
        <taxon>Weeksellaceae</taxon>
        <taxon>Chryseobacterium group</taxon>
        <taxon>Chryseobacterium</taxon>
    </lineage>
</organism>
<dbReference type="Proteomes" id="UP000279227">
    <property type="component" value="Chromosome"/>
</dbReference>
<sequence length="550" mass="60305">MKNKLYIIALSSLLLGATSCNDYLDINESPDRISVNDLTPNFVFPGAVTNSYYVQARRLNLFAGIMMNSVAGNSYSYGTPFVDEYSPNITSAFYADVWDQLFRNVANFQFVLDYSDPTGEYTQYKAMSKIMKAYYVQTLTDLWGDMPYSEAFKRELNLTPKYDKGEDIYKASIADIESAIQMIDSNKGTNPGSSDVVFKGSMSSWKAFANTLKLRYLIRMSNVTGDLATYRDQKLATLQGATFNTADVTVNPGYSQSSDAQQNPWMNYYVYTSAGAQPQNWTLVVPSEHIAIALNGNAVHREGQATVPDTRSVYQKFNGIVDGRRGRIFTLVSTKDNNNVTTANVEGVRQGATPGQPGAPSLRTVSRTGDGLIVGSQTIGATDAAGRKAELIQKGSSKAGVLMTKAETEFLLAEAALRYPAQFSAAQAHFESGITASYAYLGASGATAYIASVNAVPKLGWTGTDTNKLEAIMTQKWIALTGINPEQSYFDYTRTSYPETPLPTISLKAVKPNRLLYPNSEYQSNANNVPSMAADDVFAKNKFTPFWARN</sequence>